<dbReference type="SMART" id="SM00320">
    <property type="entry name" value="WD40"/>
    <property type="match status" value="1"/>
</dbReference>
<dbReference type="KEGG" id="smo:SELMODRAFT_427312"/>
<feature type="compositionally biased region" description="Polar residues" evidence="4">
    <location>
        <begin position="177"/>
        <end position="189"/>
    </location>
</feature>
<reference evidence="5 6" key="1">
    <citation type="journal article" date="2011" name="Science">
        <title>The Selaginella genome identifies genetic changes associated with the evolution of vascular plants.</title>
        <authorList>
            <person name="Banks J.A."/>
            <person name="Nishiyama T."/>
            <person name="Hasebe M."/>
            <person name="Bowman J.L."/>
            <person name="Gribskov M."/>
            <person name="dePamphilis C."/>
            <person name="Albert V.A."/>
            <person name="Aono N."/>
            <person name="Aoyama T."/>
            <person name="Ambrose B.A."/>
            <person name="Ashton N.W."/>
            <person name="Axtell M.J."/>
            <person name="Barker E."/>
            <person name="Barker M.S."/>
            <person name="Bennetzen J.L."/>
            <person name="Bonawitz N.D."/>
            <person name="Chapple C."/>
            <person name="Cheng C."/>
            <person name="Correa L.G."/>
            <person name="Dacre M."/>
            <person name="DeBarry J."/>
            <person name="Dreyer I."/>
            <person name="Elias M."/>
            <person name="Engstrom E.M."/>
            <person name="Estelle M."/>
            <person name="Feng L."/>
            <person name="Finet C."/>
            <person name="Floyd S.K."/>
            <person name="Frommer W.B."/>
            <person name="Fujita T."/>
            <person name="Gramzow L."/>
            <person name="Gutensohn M."/>
            <person name="Harholt J."/>
            <person name="Hattori M."/>
            <person name="Heyl A."/>
            <person name="Hirai T."/>
            <person name="Hiwatashi Y."/>
            <person name="Ishikawa M."/>
            <person name="Iwata M."/>
            <person name="Karol K.G."/>
            <person name="Koehler B."/>
            <person name="Kolukisaoglu U."/>
            <person name="Kubo M."/>
            <person name="Kurata T."/>
            <person name="Lalonde S."/>
            <person name="Li K."/>
            <person name="Li Y."/>
            <person name="Litt A."/>
            <person name="Lyons E."/>
            <person name="Manning G."/>
            <person name="Maruyama T."/>
            <person name="Michael T.P."/>
            <person name="Mikami K."/>
            <person name="Miyazaki S."/>
            <person name="Morinaga S."/>
            <person name="Murata T."/>
            <person name="Mueller-Roeber B."/>
            <person name="Nelson D.R."/>
            <person name="Obara M."/>
            <person name="Oguri Y."/>
            <person name="Olmstead R.G."/>
            <person name="Onodera N."/>
            <person name="Petersen B.L."/>
            <person name="Pils B."/>
            <person name="Prigge M."/>
            <person name="Rensing S.A."/>
            <person name="Riano-Pachon D.M."/>
            <person name="Roberts A.W."/>
            <person name="Sato Y."/>
            <person name="Scheller H.V."/>
            <person name="Schulz B."/>
            <person name="Schulz C."/>
            <person name="Shakirov E.V."/>
            <person name="Shibagaki N."/>
            <person name="Shinohara N."/>
            <person name="Shippen D.E."/>
            <person name="Soerensen I."/>
            <person name="Sotooka R."/>
            <person name="Sugimoto N."/>
            <person name="Sugita M."/>
            <person name="Sumikawa N."/>
            <person name="Tanurdzic M."/>
            <person name="Theissen G."/>
            <person name="Ulvskov P."/>
            <person name="Wakazuki S."/>
            <person name="Weng J.K."/>
            <person name="Willats W.W."/>
            <person name="Wipf D."/>
            <person name="Wolf P.G."/>
            <person name="Yang L."/>
            <person name="Zimmer A.D."/>
            <person name="Zhu Q."/>
            <person name="Mitros T."/>
            <person name="Hellsten U."/>
            <person name="Loque D."/>
            <person name="Otillar R."/>
            <person name="Salamov A."/>
            <person name="Schmutz J."/>
            <person name="Shapiro H."/>
            <person name="Lindquist E."/>
            <person name="Lucas S."/>
            <person name="Rokhsar D."/>
            <person name="Grigoriev I.V."/>
        </authorList>
    </citation>
    <scope>NUCLEOTIDE SEQUENCE [LARGE SCALE GENOMIC DNA]</scope>
</reference>
<feature type="compositionally biased region" description="Basic and acidic residues" evidence="4">
    <location>
        <begin position="247"/>
        <end position="257"/>
    </location>
</feature>
<dbReference type="PANTHER" id="PTHR14221">
    <property type="entry name" value="WD REPEAT DOMAIN 44"/>
    <property type="match status" value="1"/>
</dbReference>
<dbReference type="InParanoid" id="D8SZK0"/>
<dbReference type="InterPro" id="IPR036322">
    <property type="entry name" value="WD40_repeat_dom_sf"/>
</dbReference>
<dbReference type="OrthoDB" id="408728at2759"/>
<evidence type="ECO:0000256" key="1">
    <source>
        <dbReference type="ARBA" id="ARBA00022574"/>
    </source>
</evidence>
<evidence type="ECO:0000313" key="6">
    <source>
        <dbReference type="Proteomes" id="UP000001514"/>
    </source>
</evidence>
<dbReference type="InterPro" id="IPR001680">
    <property type="entry name" value="WD40_rpt"/>
</dbReference>
<feature type="compositionally biased region" description="Polar residues" evidence="4">
    <location>
        <begin position="103"/>
        <end position="117"/>
    </location>
</feature>
<feature type="repeat" description="WD" evidence="3">
    <location>
        <begin position="342"/>
        <end position="375"/>
    </location>
</feature>
<gene>
    <name evidence="5" type="ORF">SELMODRAFT_427312</name>
</gene>
<organism evidence="6">
    <name type="scientific">Selaginella moellendorffii</name>
    <name type="common">Spikemoss</name>
    <dbReference type="NCBI Taxonomy" id="88036"/>
    <lineage>
        <taxon>Eukaryota</taxon>
        <taxon>Viridiplantae</taxon>
        <taxon>Streptophyta</taxon>
        <taxon>Embryophyta</taxon>
        <taxon>Tracheophyta</taxon>
        <taxon>Lycopodiopsida</taxon>
        <taxon>Selaginellales</taxon>
        <taxon>Selaginellaceae</taxon>
        <taxon>Selaginella</taxon>
    </lineage>
</organism>
<keyword evidence="1 3" id="KW-0853">WD repeat</keyword>
<feature type="compositionally biased region" description="Basic and acidic residues" evidence="4">
    <location>
        <begin position="132"/>
        <end position="160"/>
    </location>
</feature>
<dbReference type="OMA" id="RDCRSSD"/>
<proteinExistence type="predicted"/>
<accession>D8SZK0</accession>
<name>D8SZK0_SELML</name>
<evidence type="ECO:0000256" key="2">
    <source>
        <dbReference type="ARBA" id="ARBA00022737"/>
    </source>
</evidence>
<evidence type="ECO:0000256" key="4">
    <source>
        <dbReference type="SAM" id="MobiDB-lite"/>
    </source>
</evidence>
<dbReference type="InterPro" id="IPR015943">
    <property type="entry name" value="WD40/YVTN_repeat-like_dom_sf"/>
</dbReference>
<dbReference type="PROSITE" id="PS50294">
    <property type="entry name" value="WD_REPEATS_REGION"/>
    <property type="match status" value="1"/>
</dbReference>
<feature type="region of interest" description="Disordered" evidence="4">
    <location>
        <begin position="1"/>
        <end position="20"/>
    </location>
</feature>
<feature type="region of interest" description="Disordered" evidence="4">
    <location>
        <begin position="384"/>
        <end position="421"/>
    </location>
</feature>
<feature type="region of interest" description="Disordered" evidence="4">
    <location>
        <begin position="291"/>
        <end position="315"/>
    </location>
</feature>
<dbReference type="SUPFAM" id="SSF50978">
    <property type="entry name" value="WD40 repeat-like"/>
    <property type="match status" value="1"/>
</dbReference>
<feature type="region of interest" description="Disordered" evidence="4">
    <location>
        <begin position="101"/>
        <end position="189"/>
    </location>
</feature>
<protein>
    <submittedName>
        <fullName evidence="5">Uncharacterized protein</fullName>
    </submittedName>
</protein>
<dbReference type="PROSITE" id="PS50082">
    <property type="entry name" value="WD_REPEATS_2"/>
    <property type="match status" value="1"/>
</dbReference>
<dbReference type="InterPro" id="IPR040324">
    <property type="entry name" value="WDR44/Dgr2"/>
</dbReference>
<dbReference type="FunCoup" id="D8SZK0">
    <property type="interactions" value="3582"/>
</dbReference>
<dbReference type="Pfam" id="PF00400">
    <property type="entry name" value="WD40"/>
    <property type="match status" value="1"/>
</dbReference>
<dbReference type="PANTHER" id="PTHR14221:SF0">
    <property type="entry name" value="WD REPEAT-CONTAINING PROTEIN 44"/>
    <property type="match status" value="1"/>
</dbReference>
<dbReference type="STRING" id="88036.D8SZK0"/>
<keyword evidence="2" id="KW-0677">Repeat</keyword>
<dbReference type="EMBL" id="GL377655">
    <property type="protein sequence ID" value="EFJ10232.1"/>
    <property type="molecule type" value="Genomic_DNA"/>
</dbReference>
<sequence>MAEGEAPDAASSDGEGQEEEFFETLEEIATTSGSDSGGSSDGERLARFKLRQRGKRQDFAAFPSGDSKYAVWRSDPASVGERRVRLLQRMGLEDFFGSREPSFLTSSHSFPPSTASTPRVFRSISDPLSGGEHLRGESVDLDRLRSSDGYESSRDEDARNGDLVSPGSPILADGRSTDANVDGQSSTNSSGREFVYRIKDLDSGKEFIVEELGSDGSWNRVREVGTGRELSREEFDSSLGLSPIVQEMRRVDRENRKKPGTSSSSSSSSSYLPLNGKPKKKRWFSGFMRRSSTPSAAAEKDDVSTAQPRSDARRPWKMQRIKVRVCKKAVRELAELYMGQEIHAHQGPIWALKFSTGGRYLASGGQDCVVRVWKIVLSSNQVAASAADGGTHEVRKPPHQKKRGSSKTSDDKAGLKAFGLD</sequence>
<feature type="region of interest" description="Disordered" evidence="4">
    <location>
        <begin position="26"/>
        <end position="45"/>
    </location>
</feature>
<evidence type="ECO:0000256" key="3">
    <source>
        <dbReference type="PROSITE-ProRule" id="PRU00221"/>
    </source>
</evidence>
<dbReference type="AlphaFoldDB" id="D8SZK0"/>
<keyword evidence="6" id="KW-1185">Reference proteome</keyword>
<dbReference type="Proteomes" id="UP000001514">
    <property type="component" value="Unassembled WGS sequence"/>
</dbReference>
<dbReference type="Gene3D" id="2.130.10.10">
    <property type="entry name" value="YVTN repeat-like/Quinoprotein amine dehydrogenase"/>
    <property type="match status" value="1"/>
</dbReference>
<evidence type="ECO:0000313" key="5">
    <source>
        <dbReference type="EMBL" id="EFJ10232.1"/>
    </source>
</evidence>
<feature type="region of interest" description="Disordered" evidence="4">
    <location>
        <begin position="241"/>
        <end position="277"/>
    </location>
</feature>
<dbReference type="HOGENOM" id="CLU_653147_0_0_1"/>
<feature type="non-terminal residue" evidence="5">
    <location>
        <position position="421"/>
    </location>
</feature>
<dbReference type="Gramene" id="EFJ10232">
    <property type="protein sequence ID" value="EFJ10232"/>
    <property type="gene ID" value="SELMODRAFT_427312"/>
</dbReference>